<evidence type="ECO:0000259" key="7">
    <source>
        <dbReference type="PROSITE" id="PS51782"/>
    </source>
</evidence>
<feature type="domain" description="LysM" evidence="7">
    <location>
        <begin position="88"/>
        <end position="131"/>
    </location>
</feature>
<evidence type="ECO:0000256" key="4">
    <source>
        <dbReference type="SAM" id="MobiDB-lite"/>
    </source>
</evidence>
<dbReference type="GO" id="GO:0008932">
    <property type="term" value="F:lytic endotransglycosylase activity"/>
    <property type="evidence" value="ECO:0007669"/>
    <property type="project" value="TreeGrafter"/>
</dbReference>
<keyword evidence="1 5" id="KW-0732">Signal</keyword>
<dbReference type="RefSeq" id="WP_103357024.1">
    <property type="nucleotide sequence ID" value="NZ_CP113107.1"/>
</dbReference>
<organism evidence="8 9">
    <name type="scientific">Staphylococcus rostri</name>
    <dbReference type="NCBI Taxonomy" id="522262"/>
    <lineage>
        <taxon>Bacteria</taxon>
        <taxon>Bacillati</taxon>
        <taxon>Bacillota</taxon>
        <taxon>Bacilli</taxon>
        <taxon>Bacillales</taxon>
        <taxon>Staphylococcaceae</taxon>
        <taxon>Staphylococcus</taxon>
    </lineage>
</organism>
<keyword evidence="2" id="KW-0378">Hydrolase</keyword>
<evidence type="ECO:0000259" key="6">
    <source>
        <dbReference type="PROSITE" id="PS50911"/>
    </source>
</evidence>
<feature type="domain" description="LysM" evidence="7">
    <location>
        <begin position="27"/>
        <end position="70"/>
    </location>
</feature>
<evidence type="ECO:0000256" key="1">
    <source>
        <dbReference type="ARBA" id="ARBA00022729"/>
    </source>
</evidence>
<dbReference type="Gene3D" id="3.10.350.10">
    <property type="entry name" value="LysM domain"/>
    <property type="match status" value="4"/>
</dbReference>
<evidence type="ECO:0000313" key="8">
    <source>
        <dbReference type="EMBL" id="PNZ30465.1"/>
    </source>
</evidence>
<dbReference type="InterPro" id="IPR038765">
    <property type="entry name" value="Papain-like_cys_pep_sf"/>
</dbReference>
<keyword evidence="3" id="KW-0961">Cell wall biogenesis/degradation</keyword>
<keyword evidence="9" id="KW-1185">Reference proteome</keyword>
<evidence type="ECO:0000256" key="2">
    <source>
        <dbReference type="ARBA" id="ARBA00022801"/>
    </source>
</evidence>
<dbReference type="Pfam" id="PF01476">
    <property type="entry name" value="LysM"/>
    <property type="match status" value="4"/>
</dbReference>
<gene>
    <name evidence="8" type="ORF">CD122_00260</name>
</gene>
<proteinExistence type="predicted"/>
<accession>A0A2K3YY00</accession>
<dbReference type="Proteomes" id="UP000242752">
    <property type="component" value="Unassembled WGS sequence"/>
</dbReference>
<dbReference type="PANTHER" id="PTHR33734:SF22">
    <property type="entry name" value="MEMBRANE-BOUND LYTIC MUREIN TRANSGLYCOSYLASE D"/>
    <property type="match status" value="1"/>
</dbReference>
<dbReference type="PANTHER" id="PTHR33734">
    <property type="entry name" value="LYSM DOMAIN-CONTAINING GPI-ANCHORED PROTEIN 2"/>
    <property type="match status" value="1"/>
</dbReference>
<dbReference type="PROSITE" id="PS50911">
    <property type="entry name" value="CHAP"/>
    <property type="match status" value="1"/>
</dbReference>
<sequence length="403" mass="43406">MRKKVIAAVIGTSAITAVAATSDAEAATYRVQAGDSLWSIATKHNISIAQLKSLNNLSSNLIFPNQVLTVSGSSTTVHNTNNTSATGSTYTVRSGDSLAAIAARYGTTYQNIMRLNGLNNFLIYPGQQLKVSGTAAASQTTQSTGRVTTGNAGNGAYYTVQPGDSLALIASKYGTTYQNIMNLNGLNGFLIHPGQKLKVSGTAVSNQSTQQTTQQSTNTGNGAYYTVQPGDSLALIASKYGTSYQNIMNLNGLSGFLIFPGQKLKVTGTAVAQTQTQTQSWNTPSTNYTSPVFNHDNRYDWGQCTWHVFNKRKAAGRPISTYWWNANVWDDNALRDGYTVNNRPAVGSILQSDLGYYGHVAYVERINGDGSLLVSEMNFNGGVGVQTYRTIPSYSVYSYKYIH</sequence>
<dbReference type="EMBL" id="PPRF01000002">
    <property type="protein sequence ID" value="PNZ30465.1"/>
    <property type="molecule type" value="Genomic_DNA"/>
</dbReference>
<evidence type="ECO:0000256" key="3">
    <source>
        <dbReference type="ARBA" id="ARBA00023316"/>
    </source>
</evidence>
<protein>
    <submittedName>
        <fullName evidence="8">N-acetylmuramoyl-L-alanine amidase</fullName>
    </submittedName>
</protein>
<feature type="compositionally biased region" description="Low complexity" evidence="4">
    <location>
        <begin position="205"/>
        <end position="221"/>
    </location>
</feature>
<dbReference type="SUPFAM" id="SSF54106">
    <property type="entry name" value="LysM domain"/>
    <property type="match status" value="4"/>
</dbReference>
<feature type="domain" description="LysM" evidence="7">
    <location>
        <begin position="223"/>
        <end position="266"/>
    </location>
</feature>
<feature type="domain" description="Peptidase C51" evidence="6">
    <location>
        <begin position="279"/>
        <end position="403"/>
    </location>
</feature>
<comment type="caution">
    <text evidence="8">The sequence shown here is derived from an EMBL/GenBank/DDBJ whole genome shotgun (WGS) entry which is preliminary data.</text>
</comment>
<evidence type="ECO:0000256" key="5">
    <source>
        <dbReference type="SAM" id="SignalP"/>
    </source>
</evidence>
<evidence type="ECO:0000313" key="9">
    <source>
        <dbReference type="Proteomes" id="UP000242752"/>
    </source>
</evidence>
<dbReference type="InterPro" id="IPR007921">
    <property type="entry name" value="CHAP_dom"/>
</dbReference>
<feature type="signal peptide" evidence="5">
    <location>
        <begin position="1"/>
        <end position="19"/>
    </location>
</feature>
<dbReference type="InterPro" id="IPR018392">
    <property type="entry name" value="LysM"/>
</dbReference>
<dbReference type="SMART" id="SM00257">
    <property type="entry name" value="LysM"/>
    <property type="match status" value="4"/>
</dbReference>
<name>A0A2K3YY00_9STAP</name>
<dbReference type="GO" id="GO:0071555">
    <property type="term" value="P:cell wall organization"/>
    <property type="evidence" value="ECO:0007669"/>
    <property type="project" value="UniProtKB-KW"/>
</dbReference>
<dbReference type="Gene3D" id="3.90.1720.10">
    <property type="entry name" value="endopeptidase domain like (from Nostoc punctiforme)"/>
    <property type="match status" value="1"/>
</dbReference>
<reference evidence="8 9" key="1">
    <citation type="submission" date="2017-08" db="EMBL/GenBank/DDBJ databases">
        <title>Draft genome sequences of 64 type strains of genus Staph aureus.</title>
        <authorList>
            <person name="Cole K."/>
            <person name="Golubchik T."/>
            <person name="Russell J."/>
            <person name="Foster D."/>
            <person name="Llewelyn M."/>
            <person name="Wilson D."/>
            <person name="Crook D."/>
            <person name="Paul J."/>
        </authorList>
    </citation>
    <scope>NUCLEOTIDE SEQUENCE [LARGE SCALE GENOMIC DNA]</scope>
    <source>
        <strain evidence="8 9">DSM 21968</strain>
    </source>
</reference>
<dbReference type="AlphaFoldDB" id="A0A2K3YY00"/>
<dbReference type="CDD" id="cd00118">
    <property type="entry name" value="LysM"/>
    <property type="match status" value="4"/>
</dbReference>
<dbReference type="OrthoDB" id="9813368at2"/>
<dbReference type="SUPFAM" id="SSF54001">
    <property type="entry name" value="Cysteine proteinases"/>
    <property type="match status" value="1"/>
</dbReference>
<dbReference type="PROSITE" id="PS51782">
    <property type="entry name" value="LYSM"/>
    <property type="match status" value="4"/>
</dbReference>
<feature type="chain" id="PRO_5039472565" evidence="5">
    <location>
        <begin position="20"/>
        <end position="403"/>
    </location>
</feature>
<feature type="region of interest" description="Disordered" evidence="4">
    <location>
        <begin position="202"/>
        <end position="221"/>
    </location>
</feature>
<feature type="domain" description="LysM" evidence="7">
    <location>
        <begin position="156"/>
        <end position="199"/>
    </location>
</feature>
<dbReference type="GO" id="GO:0016787">
    <property type="term" value="F:hydrolase activity"/>
    <property type="evidence" value="ECO:0007669"/>
    <property type="project" value="UniProtKB-KW"/>
</dbReference>
<dbReference type="InterPro" id="IPR036779">
    <property type="entry name" value="LysM_dom_sf"/>
</dbReference>
<dbReference type="Pfam" id="PF05257">
    <property type="entry name" value="CHAP"/>
    <property type="match status" value="1"/>
</dbReference>